<gene>
    <name evidence="2" type="ORF">KTC_11760</name>
</gene>
<feature type="region of interest" description="Disordered" evidence="1">
    <location>
        <begin position="1"/>
        <end position="76"/>
    </location>
</feature>
<proteinExistence type="predicted"/>
<accession>A0A455SJV7</accession>
<feature type="compositionally biased region" description="Basic and acidic residues" evidence="1">
    <location>
        <begin position="24"/>
        <end position="36"/>
    </location>
</feature>
<organism evidence="2">
    <name type="scientific">Thermosporothrix sp. COM3</name>
    <dbReference type="NCBI Taxonomy" id="2490863"/>
    <lineage>
        <taxon>Bacteria</taxon>
        <taxon>Bacillati</taxon>
        <taxon>Chloroflexota</taxon>
        <taxon>Ktedonobacteria</taxon>
        <taxon>Ktedonobacterales</taxon>
        <taxon>Thermosporotrichaceae</taxon>
        <taxon>Thermosporothrix</taxon>
    </lineage>
</organism>
<feature type="compositionally biased region" description="Basic and acidic residues" evidence="1">
    <location>
        <begin position="57"/>
        <end position="76"/>
    </location>
</feature>
<feature type="compositionally biased region" description="Basic residues" evidence="1">
    <location>
        <begin position="37"/>
        <end position="47"/>
    </location>
</feature>
<feature type="compositionally biased region" description="Basic residues" evidence="1">
    <location>
        <begin position="1"/>
        <end position="11"/>
    </location>
</feature>
<name>A0A455SJV7_9CHLR</name>
<dbReference type="AlphaFoldDB" id="A0A455SJV7"/>
<reference evidence="2" key="1">
    <citation type="submission" date="2018-12" db="EMBL/GenBank/DDBJ databases">
        <title>Novel natural products biosynthetic potential of the class Ktedonobacteria.</title>
        <authorList>
            <person name="Zheng Y."/>
            <person name="Saitou A."/>
            <person name="Wang C.M."/>
            <person name="Toyoda A."/>
            <person name="Minakuchi Y."/>
            <person name="Sekiguchi Y."/>
            <person name="Ueda K."/>
            <person name="Takano H."/>
            <person name="Sakai Y."/>
            <person name="Yokota A."/>
            <person name="Yabe S."/>
        </authorList>
    </citation>
    <scope>NUCLEOTIDE SEQUENCE</scope>
    <source>
        <strain evidence="2">COM3</strain>
    </source>
</reference>
<dbReference type="EMBL" id="AP019376">
    <property type="protein sequence ID" value="BBH86425.1"/>
    <property type="molecule type" value="Genomic_DNA"/>
</dbReference>
<evidence type="ECO:0000256" key="1">
    <source>
        <dbReference type="SAM" id="MobiDB-lite"/>
    </source>
</evidence>
<evidence type="ECO:0000313" key="2">
    <source>
        <dbReference type="EMBL" id="BBH86425.1"/>
    </source>
</evidence>
<sequence length="76" mass="8729">MGKHRRRHRRAPLSPSSARAMVSNRHERDECDEHAAVRKASRSQKMRRALDGVSQTGDEHAPSLRRDADPRKVKAY</sequence>
<protein>
    <submittedName>
        <fullName evidence="2">Uncharacterized protein</fullName>
    </submittedName>
</protein>